<keyword evidence="4" id="KW-1052">Target cell membrane</keyword>
<dbReference type="GO" id="GO:0015267">
    <property type="term" value="F:channel activity"/>
    <property type="evidence" value="ECO:0007669"/>
    <property type="project" value="InterPro"/>
</dbReference>
<dbReference type="InterPro" id="IPR015926">
    <property type="entry name" value="Cytolysin/lectin"/>
</dbReference>
<protein>
    <submittedName>
        <fullName evidence="12">Actinoporin, partial</fullName>
    </submittedName>
</protein>
<dbReference type="GO" id="GO:0046931">
    <property type="term" value="P:pore complex assembly"/>
    <property type="evidence" value="ECO:0007669"/>
    <property type="project" value="InterPro"/>
</dbReference>
<evidence type="ECO:0000256" key="11">
    <source>
        <dbReference type="SAM" id="SignalP"/>
    </source>
</evidence>
<accession>A0A6S7HT13</accession>
<evidence type="ECO:0000313" key="12">
    <source>
        <dbReference type="EMBL" id="CAB3998380.1"/>
    </source>
</evidence>
<feature type="region of interest" description="Disordered" evidence="10">
    <location>
        <begin position="36"/>
        <end position="137"/>
    </location>
</feature>
<evidence type="ECO:0000256" key="3">
    <source>
        <dbReference type="ARBA" id="ARBA00008399"/>
    </source>
</evidence>
<keyword evidence="5" id="KW-0800">Toxin</keyword>
<feature type="compositionally biased region" description="Acidic residues" evidence="10">
    <location>
        <begin position="36"/>
        <end position="48"/>
    </location>
</feature>
<dbReference type="OrthoDB" id="10509461at2759"/>
<evidence type="ECO:0000256" key="10">
    <source>
        <dbReference type="SAM" id="MobiDB-lite"/>
    </source>
</evidence>
<dbReference type="GO" id="GO:0051715">
    <property type="term" value="P:cytolysis in another organism"/>
    <property type="evidence" value="ECO:0007669"/>
    <property type="project" value="InterPro"/>
</dbReference>
<dbReference type="GO" id="GO:0006812">
    <property type="term" value="P:monoatomic cation transport"/>
    <property type="evidence" value="ECO:0007669"/>
    <property type="project" value="InterPro"/>
</dbReference>
<dbReference type="Pfam" id="PF06369">
    <property type="entry name" value="Anemone_cytotox"/>
    <property type="match status" value="1"/>
</dbReference>
<gene>
    <name evidence="12" type="ORF">PACLA_8A088103</name>
</gene>
<reference evidence="12" key="1">
    <citation type="submission" date="2020-04" db="EMBL/GenBank/DDBJ databases">
        <authorList>
            <person name="Alioto T."/>
            <person name="Alioto T."/>
            <person name="Gomez Garrido J."/>
        </authorList>
    </citation>
    <scope>NUCLEOTIDE SEQUENCE</scope>
    <source>
        <strain evidence="12">A484AB</strain>
    </source>
</reference>
<dbReference type="InterPro" id="IPR009104">
    <property type="entry name" value="Anemon_actinoporin-like"/>
</dbReference>
<keyword evidence="13" id="KW-1185">Reference proteome</keyword>
<keyword evidence="6" id="KW-0204">Cytolysis</keyword>
<dbReference type="GO" id="GO:0046930">
    <property type="term" value="C:pore complex"/>
    <property type="evidence" value="ECO:0007669"/>
    <property type="project" value="InterPro"/>
</dbReference>
<evidence type="ECO:0000256" key="8">
    <source>
        <dbReference type="ARBA" id="ARBA00023298"/>
    </source>
</evidence>
<evidence type="ECO:0000256" key="9">
    <source>
        <dbReference type="ARBA" id="ARBA00023331"/>
    </source>
</evidence>
<evidence type="ECO:0000256" key="7">
    <source>
        <dbReference type="ARBA" id="ARBA00023136"/>
    </source>
</evidence>
<feature type="compositionally biased region" description="Gly residues" evidence="10">
    <location>
        <begin position="125"/>
        <end position="137"/>
    </location>
</feature>
<dbReference type="SUPFAM" id="SSF63724">
    <property type="entry name" value="Cytolysin/lectin"/>
    <property type="match status" value="1"/>
</dbReference>
<proteinExistence type="inferred from homology"/>
<comment type="similarity">
    <text evidence="3">Belongs to the actinoporin family. Sea anemone subfamily.</text>
</comment>
<dbReference type="Gene3D" id="2.60.270.20">
    <property type="entry name" value="Cytolysin/lectin"/>
    <property type="match status" value="1"/>
</dbReference>
<keyword evidence="9" id="KW-0166">Nematocyst</keyword>
<comment type="subcellular location">
    <subcellularLocation>
        <location evidence="2">Nematocyst</location>
    </subcellularLocation>
    <subcellularLocation>
        <location evidence="1">Target cell membrane</location>
    </subcellularLocation>
</comment>
<keyword evidence="7" id="KW-0472">Membrane</keyword>
<dbReference type="Proteomes" id="UP001152795">
    <property type="component" value="Unassembled WGS sequence"/>
</dbReference>
<sequence length="320" mass="34019">MTGKLFVLALLGALVLVNVHGDDDFKEVDNMDEVENMEQEIEDDEESEDRQPRSPFRFRGGFRRTGTGVRSTRTGTRTGGGIFRRTRTSTGGGGSRIFRRTRTSGGGRSGSRIFRRNRSGTRSGTSGGSSGTNGGGTGTLSKIGTVLGIAQLGVDLATTTLNTMSSVERKMVLALGNLEGVDWQGGTVYMNQGSSIKAIPLEVATEEGIQMGGVKTTGPSATGVSGAVCYRFQLIGKSFCLMFKVPYSGANYWNVKVYDGAKQASADIYNGLQNGAFKAGTPVARKDIGAGEGYKIYMKDCSMTNAGQTVLQVYLGLEET</sequence>
<evidence type="ECO:0000256" key="2">
    <source>
        <dbReference type="ARBA" id="ARBA00004532"/>
    </source>
</evidence>
<evidence type="ECO:0000313" key="13">
    <source>
        <dbReference type="Proteomes" id="UP001152795"/>
    </source>
</evidence>
<comment type="caution">
    <text evidence="12">The sequence shown here is derived from an EMBL/GenBank/DDBJ whole genome shotgun (WGS) entry which is preliminary data.</text>
</comment>
<evidence type="ECO:0000256" key="4">
    <source>
        <dbReference type="ARBA" id="ARBA00022537"/>
    </source>
</evidence>
<dbReference type="AlphaFoldDB" id="A0A6S7HT13"/>
<feature type="chain" id="PRO_5043590786" evidence="11">
    <location>
        <begin position="22"/>
        <end position="320"/>
    </location>
</feature>
<dbReference type="EMBL" id="CACRXK020003337">
    <property type="protein sequence ID" value="CAB3998380.1"/>
    <property type="molecule type" value="Genomic_DNA"/>
</dbReference>
<organism evidence="12 13">
    <name type="scientific">Paramuricea clavata</name>
    <name type="common">Red gorgonian</name>
    <name type="synonym">Violescent sea-whip</name>
    <dbReference type="NCBI Taxonomy" id="317549"/>
    <lineage>
        <taxon>Eukaryota</taxon>
        <taxon>Metazoa</taxon>
        <taxon>Cnidaria</taxon>
        <taxon>Anthozoa</taxon>
        <taxon>Octocorallia</taxon>
        <taxon>Malacalcyonacea</taxon>
        <taxon>Plexauridae</taxon>
        <taxon>Paramuricea</taxon>
    </lineage>
</organism>
<dbReference type="GO" id="GO:0042151">
    <property type="term" value="C:nematocyst"/>
    <property type="evidence" value="ECO:0007669"/>
    <property type="project" value="UniProtKB-SubCell"/>
</dbReference>
<feature type="signal peptide" evidence="11">
    <location>
        <begin position="1"/>
        <end position="21"/>
    </location>
</feature>
<evidence type="ECO:0000256" key="1">
    <source>
        <dbReference type="ARBA" id="ARBA00004175"/>
    </source>
</evidence>
<keyword evidence="11" id="KW-0732">Signal</keyword>
<name>A0A6S7HT13_PARCT</name>
<dbReference type="GO" id="GO:0044218">
    <property type="term" value="C:other organism cell membrane"/>
    <property type="evidence" value="ECO:0007669"/>
    <property type="project" value="UniProtKB-KW"/>
</dbReference>
<evidence type="ECO:0000256" key="5">
    <source>
        <dbReference type="ARBA" id="ARBA00022656"/>
    </source>
</evidence>
<feature type="compositionally biased region" description="Low complexity" evidence="10">
    <location>
        <begin position="53"/>
        <end position="76"/>
    </location>
</feature>
<dbReference type="GO" id="GO:0090729">
    <property type="term" value="F:toxin activity"/>
    <property type="evidence" value="ECO:0007669"/>
    <property type="project" value="UniProtKB-KW"/>
</dbReference>
<keyword evidence="8" id="KW-1053">Target membrane</keyword>
<evidence type="ECO:0000256" key="6">
    <source>
        <dbReference type="ARBA" id="ARBA00022852"/>
    </source>
</evidence>